<dbReference type="EMBL" id="JACICA010000002">
    <property type="protein sequence ID" value="MBB3702228.1"/>
    <property type="molecule type" value="Genomic_DNA"/>
</dbReference>
<dbReference type="RefSeq" id="WP_183694885.1">
    <property type="nucleotide sequence ID" value="NZ_JACICA010000002.1"/>
</dbReference>
<dbReference type="SUPFAM" id="SSF53756">
    <property type="entry name" value="UDP-Glycosyltransferase/glycogen phosphorylase"/>
    <property type="match status" value="1"/>
</dbReference>
<gene>
    <name evidence="2" type="ORF">FHS60_000681</name>
</gene>
<dbReference type="GO" id="GO:0016757">
    <property type="term" value="F:glycosyltransferase activity"/>
    <property type="evidence" value="ECO:0007669"/>
    <property type="project" value="InterPro"/>
</dbReference>
<evidence type="ECO:0000313" key="3">
    <source>
        <dbReference type="Proteomes" id="UP000541425"/>
    </source>
</evidence>
<dbReference type="AlphaFoldDB" id="A0A7W5UDT7"/>
<keyword evidence="2" id="KW-0808">Transferase</keyword>
<sequence>MSRLLIFHPALAPYRLDFFNALGKMFDCKVVFLQRQNDELLIQQQELLKNATFRYEYLDQHFKLFGRDINLGYWQTIRAFQPDVVLCCEYTLSLWAALAYRTLHRSKFRLYTMTDDSQDMAEARQGGKRRRQMYLLRHIDGLVTISPEMADWYKHNSPARRLFSFPIIRDEERFRAEQSLITPFAATHVSRWQLEGKKVCLFVGRFVALKNLRALIEAFATVVREEEEKDSLRLVLVGQGEEKDNLLKTAEENGVADKVLFPGAYGGYELMAWYRTASVFILGSWQEAFGAVTNEALLSGCRVMVSRYAGSRSLITPENGRVFDSLNADDFQQTLASLLATATPTPADGFERPSLMPVSFQERIRALSEFLQ</sequence>
<proteinExistence type="predicted"/>
<dbReference type="Pfam" id="PF00534">
    <property type="entry name" value="Glycos_transf_1"/>
    <property type="match status" value="1"/>
</dbReference>
<dbReference type="PANTHER" id="PTHR45947">
    <property type="entry name" value="SULFOQUINOVOSYL TRANSFERASE SQD2"/>
    <property type="match status" value="1"/>
</dbReference>
<name>A0A7W5UDT7_9BACT</name>
<accession>A0A7W5UDT7</accession>
<protein>
    <submittedName>
        <fullName evidence="2">Glycosyltransferase involved in cell wall biosynthesis</fullName>
    </submittedName>
</protein>
<reference evidence="2 3" key="1">
    <citation type="submission" date="2020-08" db="EMBL/GenBank/DDBJ databases">
        <title>Genomic Encyclopedia of Type Strains, Phase IV (KMG-IV): sequencing the most valuable type-strain genomes for metagenomic binning, comparative biology and taxonomic classification.</title>
        <authorList>
            <person name="Goeker M."/>
        </authorList>
    </citation>
    <scope>NUCLEOTIDE SEQUENCE [LARGE SCALE GENOMIC DNA]</scope>
    <source>
        <strain evidence="2 3">DSM 22548</strain>
    </source>
</reference>
<evidence type="ECO:0000313" key="2">
    <source>
        <dbReference type="EMBL" id="MBB3702228.1"/>
    </source>
</evidence>
<organism evidence="2 3">
    <name type="scientific">Alloprevotella rava</name>
    <dbReference type="NCBI Taxonomy" id="671218"/>
    <lineage>
        <taxon>Bacteria</taxon>
        <taxon>Pseudomonadati</taxon>
        <taxon>Bacteroidota</taxon>
        <taxon>Bacteroidia</taxon>
        <taxon>Bacteroidales</taxon>
        <taxon>Prevotellaceae</taxon>
        <taxon>Alloprevotella</taxon>
    </lineage>
</organism>
<dbReference type="Gene3D" id="3.40.50.2000">
    <property type="entry name" value="Glycogen Phosphorylase B"/>
    <property type="match status" value="2"/>
</dbReference>
<dbReference type="InterPro" id="IPR001296">
    <property type="entry name" value="Glyco_trans_1"/>
</dbReference>
<dbReference type="InterPro" id="IPR050194">
    <property type="entry name" value="Glycosyltransferase_grp1"/>
</dbReference>
<feature type="domain" description="Glycosyl transferase family 1" evidence="1">
    <location>
        <begin position="195"/>
        <end position="340"/>
    </location>
</feature>
<dbReference type="PANTHER" id="PTHR45947:SF3">
    <property type="entry name" value="SULFOQUINOVOSYL TRANSFERASE SQD2"/>
    <property type="match status" value="1"/>
</dbReference>
<dbReference type="Proteomes" id="UP000541425">
    <property type="component" value="Unassembled WGS sequence"/>
</dbReference>
<comment type="caution">
    <text evidence="2">The sequence shown here is derived from an EMBL/GenBank/DDBJ whole genome shotgun (WGS) entry which is preliminary data.</text>
</comment>
<evidence type="ECO:0000259" key="1">
    <source>
        <dbReference type="Pfam" id="PF00534"/>
    </source>
</evidence>